<accession>A0ABQ2MBK8</accession>
<proteinExistence type="predicted"/>
<dbReference type="EMBL" id="BMLQ01000011">
    <property type="protein sequence ID" value="GGO49239.1"/>
    <property type="molecule type" value="Genomic_DNA"/>
</dbReference>
<sequence length="119" mass="13214">MTGWVEKIVGNAGDKRRWKQYKARAKALPAGYREAQQALERYLTTYGAITKGDTFVTMLEDLVELVEQGAADGTALREIVGEDPVAFAEDFLANYAEDQWISKERVRLTEAIDRAAGAS</sequence>
<dbReference type="SUPFAM" id="SSF158560">
    <property type="entry name" value="BH3980-like"/>
    <property type="match status" value="1"/>
</dbReference>
<reference evidence="2" key="1">
    <citation type="journal article" date="2019" name="Int. J. Syst. Evol. Microbiol.">
        <title>The Global Catalogue of Microorganisms (GCM) 10K type strain sequencing project: providing services to taxonomists for standard genome sequencing and annotation.</title>
        <authorList>
            <consortium name="The Broad Institute Genomics Platform"/>
            <consortium name="The Broad Institute Genome Sequencing Center for Infectious Disease"/>
            <person name="Wu L."/>
            <person name="Ma J."/>
        </authorList>
    </citation>
    <scope>NUCLEOTIDE SEQUENCE [LARGE SCALE GENOMIC DNA]</scope>
    <source>
        <strain evidence="2">CGMCC 1.7064</strain>
    </source>
</reference>
<gene>
    <name evidence="1" type="ORF">GCM10010977_30660</name>
</gene>
<organism evidence="1 2">
    <name type="scientific">Citricoccus zhacaiensis</name>
    <dbReference type="NCBI Taxonomy" id="489142"/>
    <lineage>
        <taxon>Bacteria</taxon>
        <taxon>Bacillati</taxon>
        <taxon>Actinomycetota</taxon>
        <taxon>Actinomycetes</taxon>
        <taxon>Micrococcales</taxon>
        <taxon>Micrococcaceae</taxon>
        <taxon>Citricoccus</taxon>
    </lineage>
</organism>
<comment type="caution">
    <text evidence="1">The sequence shown here is derived from an EMBL/GenBank/DDBJ whole genome shotgun (WGS) entry which is preliminary data.</text>
</comment>
<evidence type="ECO:0000313" key="1">
    <source>
        <dbReference type="EMBL" id="GGO49239.1"/>
    </source>
</evidence>
<dbReference type="Pfam" id="PF06304">
    <property type="entry name" value="DUF1048"/>
    <property type="match status" value="1"/>
</dbReference>
<dbReference type="RefSeq" id="WP_188806974.1">
    <property type="nucleotide sequence ID" value="NZ_BAAAOU010000015.1"/>
</dbReference>
<protein>
    <recommendedName>
        <fullName evidence="3">DUF1048 domain-containing protein</fullName>
    </recommendedName>
</protein>
<evidence type="ECO:0000313" key="2">
    <source>
        <dbReference type="Proteomes" id="UP000642509"/>
    </source>
</evidence>
<dbReference type="Proteomes" id="UP000642509">
    <property type="component" value="Unassembled WGS sequence"/>
</dbReference>
<dbReference type="Gene3D" id="1.10.1900.10">
    <property type="entry name" value="c-terminal domain of poly(a) binding protein"/>
    <property type="match status" value="1"/>
</dbReference>
<evidence type="ECO:0008006" key="3">
    <source>
        <dbReference type="Google" id="ProtNLM"/>
    </source>
</evidence>
<name>A0ABQ2MBK8_9MICC</name>
<keyword evidence="2" id="KW-1185">Reference proteome</keyword>
<dbReference type="InterPro" id="IPR008316">
    <property type="entry name" value="UCP029876"/>
</dbReference>